<accession>A0A5P1EB05</accession>
<evidence type="ECO:0000256" key="3">
    <source>
        <dbReference type="ARBA" id="ARBA00022833"/>
    </source>
</evidence>
<protein>
    <recommendedName>
        <fullName evidence="6">CHY-type domain-containing protein</fullName>
    </recommendedName>
</protein>
<dbReference type="AlphaFoldDB" id="A0A5P1EB05"/>
<dbReference type="Gramene" id="ONK62943">
    <property type="protein sequence ID" value="ONK62943"/>
    <property type="gene ID" value="A4U43_C07F9730"/>
</dbReference>
<proteinExistence type="predicted"/>
<name>A0A5P1EB05_ASPOF</name>
<dbReference type="EMBL" id="CM007387">
    <property type="protein sequence ID" value="ONK62943.1"/>
    <property type="molecule type" value="Genomic_DNA"/>
</dbReference>
<feature type="domain" description="CHY-type" evidence="6">
    <location>
        <begin position="25"/>
        <end position="76"/>
    </location>
</feature>
<dbReference type="GO" id="GO:0016567">
    <property type="term" value="P:protein ubiquitination"/>
    <property type="evidence" value="ECO:0007669"/>
    <property type="project" value="TreeGrafter"/>
</dbReference>
<organism evidence="7 8">
    <name type="scientific">Asparagus officinalis</name>
    <name type="common">Garden asparagus</name>
    <dbReference type="NCBI Taxonomy" id="4686"/>
    <lineage>
        <taxon>Eukaryota</taxon>
        <taxon>Viridiplantae</taxon>
        <taxon>Streptophyta</taxon>
        <taxon>Embryophyta</taxon>
        <taxon>Tracheophyta</taxon>
        <taxon>Spermatophyta</taxon>
        <taxon>Magnoliopsida</taxon>
        <taxon>Liliopsida</taxon>
        <taxon>Asparagales</taxon>
        <taxon>Asparagaceae</taxon>
        <taxon>Asparagoideae</taxon>
        <taxon>Asparagus</taxon>
    </lineage>
</organism>
<reference evidence="8" key="1">
    <citation type="journal article" date="2017" name="Nat. Commun.">
        <title>The asparagus genome sheds light on the origin and evolution of a young Y chromosome.</title>
        <authorList>
            <person name="Harkess A."/>
            <person name="Zhou J."/>
            <person name="Xu C."/>
            <person name="Bowers J.E."/>
            <person name="Van der Hulst R."/>
            <person name="Ayyampalayam S."/>
            <person name="Mercati F."/>
            <person name="Riccardi P."/>
            <person name="McKain M.R."/>
            <person name="Kakrana A."/>
            <person name="Tang H."/>
            <person name="Ray J."/>
            <person name="Groenendijk J."/>
            <person name="Arikit S."/>
            <person name="Mathioni S.M."/>
            <person name="Nakano M."/>
            <person name="Shan H."/>
            <person name="Telgmann-Rauber A."/>
            <person name="Kanno A."/>
            <person name="Yue Z."/>
            <person name="Chen H."/>
            <person name="Li W."/>
            <person name="Chen Y."/>
            <person name="Xu X."/>
            <person name="Zhang Y."/>
            <person name="Luo S."/>
            <person name="Chen H."/>
            <person name="Gao J."/>
            <person name="Mao Z."/>
            <person name="Pires J.C."/>
            <person name="Luo M."/>
            <person name="Kudrna D."/>
            <person name="Wing R.A."/>
            <person name="Meyers B.C."/>
            <person name="Yi K."/>
            <person name="Kong H."/>
            <person name="Lavrijsen P."/>
            <person name="Sunseri F."/>
            <person name="Falavigna A."/>
            <person name="Ye Y."/>
            <person name="Leebens-Mack J.H."/>
            <person name="Chen G."/>
        </authorList>
    </citation>
    <scope>NUCLEOTIDE SEQUENCE [LARGE SCALE GENOMIC DNA]</scope>
    <source>
        <strain evidence="8">cv. DH0086</strain>
    </source>
</reference>
<evidence type="ECO:0000256" key="4">
    <source>
        <dbReference type="PROSITE-ProRule" id="PRU00601"/>
    </source>
</evidence>
<dbReference type="InterPro" id="IPR037274">
    <property type="entry name" value="Znf_CHY_sf"/>
</dbReference>
<dbReference type="GO" id="GO:0008270">
    <property type="term" value="F:zinc ion binding"/>
    <property type="evidence" value="ECO:0007669"/>
    <property type="project" value="UniProtKB-KW"/>
</dbReference>
<evidence type="ECO:0000313" key="7">
    <source>
        <dbReference type="EMBL" id="ONK62943.1"/>
    </source>
</evidence>
<gene>
    <name evidence="7" type="ORF">A4U43_C07F9730</name>
</gene>
<keyword evidence="2 4" id="KW-0863">Zinc-finger</keyword>
<keyword evidence="8" id="KW-1185">Reference proteome</keyword>
<dbReference type="GO" id="GO:0005634">
    <property type="term" value="C:nucleus"/>
    <property type="evidence" value="ECO:0007669"/>
    <property type="project" value="TreeGrafter"/>
</dbReference>
<dbReference type="PROSITE" id="PS51266">
    <property type="entry name" value="ZF_CHY"/>
    <property type="match status" value="1"/>
</dbReference>
<dbReference type="PANTHER" id="PTHR21319:SF20">
    <property type="entry name" value="E3 UBIQUITIN-PROTEIN LIGASE MIEL1"/>
    <property type="match status" value="1"/>
</dbReference>
<keyword evidence="3" id="KW-0862">Zinc</keyword>
<evidence type="ECO:0000259" key="6">
    <source>
        <dbReference type="PROSITE" id="PS51266"/>
    </source>
</evidence>
<evidence type="ECO:0000256" key="1">
    <source>
        <dbReference type="ARBA" id="ARBA00022723"/>
    </source>
</evidence>
<evidence type="ECO:0000256" key="2">
    <source>
        <dbReference type="ARBA" id="ARBA00022771"/>
    </source>
</evidence>
<dbReference type="InterPro" id="IPR008913">
    <property type="entry name" value="Znf_CHY"/>
</dbReference>
<dbReference type="GO" id="GO:0061630">
    <property type="term" value="F:ubiquitin protein ligase activity"/>
    <property type="evidence" value="ECO:0007669"/>
    <property type="project" value="TreeGrafter"/>
</dbReference>
<sequence length="76" mass="8744">MMSSRARDDELEMADGEGEGESDGEGEGMAECKHYRRRCKIRAPCCNEIFGCRHCHNESTTDRHELCRHDVQKVRS</sequence>
<dbReference type="PANTHER" id="PTHR21319">
    <property type="entry name" value="RING FINGER AND CHY ZINC FINGER DOMAIN-CONTAINING PROTEIN 1"/>
    <property type="match status" value="1"/>
</dbReference>
<dbReference type="Pfam" id="PF05495">
    <property type="entry name" value="zf-CHY"/>
    <property type="match status" value="1"/>
</dbReference>
<evidence type="ECO:0000256" key="5">
    <source>
        <dbReference type="SAM" id="MobiDB-lite"/>
    </source>
</evidence>
<dbReference type="GO" id="GO:0006511">
    <property type="term" value="P:ubiquitin-dependent protein catabolic process"/>
    <property type="evidence" value="ECO:0007669"/>
    <property type="project" value="TreeGrafter"/>
</dbReference>
<dbReference type="Proteomes" id="UP000243459">
    <property type="component" value="Chromosome 7"/>
</dbReference>
<evidence type="ECO:0000313" key="8">
    <source>
        <dbReference type="Proteomes" id="UP000243459"/>
    </source>
</evidence>
<feature type="compositionally biased region" description="Acidic residues" evidence="5">
    <location>
        <begin position="9"/>
        <end position="28"/>
    </location>
</feature>
<keyword evidence="1" id="KW-0479">Metal-binding</keyword>
<feature type="region of interest" description="Disordered" evidence="5">
    <location>
        <begin position="1"/>
        <end position="28"/>
    </location>
</feature>
<dbReference type="SUPFAM" id="SSF161219">
    <property type="entry name" value="CHY zinc finger-like"/>
    <property type="match status" value="1"/>
</dbReference>